<reference evidence="3" key="1">
    <citation type="submission" date="2022-10" db="EMBL/GenBank/DDBJ databases">
        <title>The complete genomes of actinobacterial strains from the NBC collection.</title>
        <authorList>
            <person name="Joergensen T.S."/>
            <person name="Alvarez Arevalo M."/>
            <person name="Sterndorff E.B."/>
            <person name="Faurdal D."/>
            <person name="Vuksanovic O."/>
            <person name="Mourched A.-S."/>
            <person name="Charusanti P."/>
            <person name="Shaw S."/>
            <person name="Blin K."/>
            <person name="Weber T."/>
        </authorList>
    </citation>
    <scope>NUCLEOTIDE SEQUENCE</scope>
    <source>
        <strain evidence="3">NBC_00248</strain>
    </source>
</reference>
<dbReference type="RefSeq" id="WP_328965537.1">
    <property type="nucleotide sequence ID" value="NZ_CP108090.1"/>
</dbReference>
<keyword evidence="4" id="KW-1185">Reference proteome</keyword>
<feature type="region of interest" description="Disordered" evidence="1">
    <location>
        <begin position="428"/>
        <end position="449"/>
    </location>
</feature>
<name>A0ABZ1TNA0_STRVG</name>
<evidence type="ECO:0000313" key="4">
    <source>
        <dbReference type="Proteomes" id="UP001432039"/>
    </source>
</evidence>
<evidence type="ECO:0000259" key="2">
    <source>
        <dbReference type="Pfam" id="PF12770"/>
    </source>
</evidence>
<sequence length="601" mass="63788">MALFERARAKRREREQERETVHRALLDLRQRGQQQGAAAVVDESWQLVRHCFAELGRGDEEYAPLLFETARTSFGLHAMCGQWLPATSSALALCTAVAFVEARSTKHGVPFPEGLLPGVQVMLDMSPNVAHRAGVPLAACIIAEVLTAMQLGDRTRAREMSAILGSGDALRRLHAIRRSQQETINRESRKSAVSVASAAALRSQADAMLLQDLNEVITGSENGYLHAGTTVVPAVLAASLTGRSVVYVVPGVGAGTAVRLEAPETGLTLCESITLPLLGLDAVRTQAQRVRDVLNSGERRPRLRDEAAREAFDTVAASVWQPVLEAWPDLEGGRVAVIHVGESALLPLFTTPVDGIPVCARMDLTVVPSGQALLFAGTWPRPPRRETLVVADPWYDDGAGGVPIEMTVPEAREVAALHGVAPLILRDPHPAMAPAPDPGTAQPPDRAADPPPAALLDGLVLRIAAADLIHLAGHGILDPENPLNSTLLLGRPTPLSALLPHDLRRGATVVLSACHLAGIGTARSAEQTGFPAAMLAMGASSVIAALWPVPDVGKTKLLMTHLHEELLRNTPPSVAVGRAVARLAGEKKAAHIWGPLTHFGA</sequence>
<dbReference type="EMBL" id="CP108090">
    <property type="protein sequence ID" value="WUQ17315.1"/>
    <property type="molecule type" value="Genomic_DNA"/>
</dbReference>
<proteinExistence type="predicted"/>
<accession>A0ABZ1TNA0</accession>
<evidence type="ECO:0000313" key="3">
    <source>
        <dbReference type="EMBL" id="WUQ17315.1"/>
    </source>
</evidence>
<dbReference type="InterPro" id="IPR024983">
    <property type="entry name" value="CHAT_dom"/>
</dbReference>
<evidence type="ECO:0000256" key="1">
    <source>
        <dbReference type="SAM" id="MobiDB-lite"/>
    </source>
</evidence>
<gene>
    <name evidence="3" type="ORF">OG517_41340</name>
</gene>
<dbReference type="Pfam" id="PF12770">
    <property type="entry name" value="CHAT"/>
    <property type="match status" value="1"/>
</dbReference>
<dbReference type="Proteomes" id="UP001432039">
    <property type="component" value="Chromosome"/>
</dbReference>
<organism evidence="3 4">
    <name type="scientific">Streptomyces virginiae</name>
    <name type="common">Streptomyces cinnamonensis</name>
    <dbReference type="NCBI Taxonomy" id="1961"/>
    <lineage>
        <taxon>Bacteria</taxon>
        <taxon>Bacillati</taxon>
        <taxon>Actinomycetota</taxon>
        <taxon>Actinomycetes</taxon>
        <taxon>Kitasatosporales</taxon>
        <taxon>Streptomycetaceae</taxon>
        <taxon>Streptomyces</taxon>
    </lineage>
</organism>
<feature type="domain" description="CHAT" evidence="2">
    <location>
        <begin position="319"/>
        <end position="600"/>
    </location>
</feature>
<protein>
    <submittedName>
        <fullName evidence="3">CHAT domain-containing protein</fullName>
    </submittedName>
</protein>